<gene>
    <name evidence="4" type="ORF">S7S_15645</name>
</gene>
<comment type="similarity">
    <text evidence="1">Belongs to the DinB family.</text>
</comment>
<dbReference type="InterPro" id="IPR007837">
    <property type="entry name" value="DinB"/>
</dbReference>
<feature type="binding site" evidence="3">
    <location>
        <position position="151"/>
    </location>
    <ligand>
        <name>a divalent metal cation</name>
        <dbReference type="ChEBI" id="CHEBI:60240"/>
    </ligand>
</feature>
<keyword evidence="5" id="KW-1185">Reference proteome</keyword>
<dbReference type="SUPFAM" id="SSF109854">
    <property type="entry name" value="DinB/YfiT-like putative metalloenzymes"/>
    <property type="match status" value="1"/>
</dbReference>
<evidence type="ECO:0000256" key="3">
    <source>
        <dbReference type="PIRSR" id="PIRSR607837-1"/>
    </source>
</evidence>
<reference evidence="4 5" key="1">
    <citation type="journal article" date="2012" name="J. Bacteriol.">
        <title>Genome sequence of an alkane-degrading bacterium, Alcanivorax pacificus type strain W11-5, isolated from deep sea sediment.</title>
        <authorList>
            <person name="Lai Q."/>
            <person name="Shao Z."/>
        </authorList>
    </citation>
    <scope>NUCLEOTIDE SEQUENCE [LARGE SCALE GENOMIC DNA]</scope>
    <source>
        <strain evidence="4 5">W11-5</strain>
    </source>
</reference>
<evidence type="ECO:0000256" key="1">
    <source>
        <dbReference type="ARBA" id="ARBA00008635"/>
    </source>
</evidence>
<organism evidence="4 5">
    <name type="scientific">Isoalcanivorax pacificus W11-5</name>
    <dbReference type="NCBI Taxonomy" id="391936"/>
    <lineage>
        <taxon>Bacteria</taxon>
        <taxon>Pseudomonadati</taxon>
        <taxon>Pseudomonadota</taxon>
        <taxon>Gammaproteobacteria</taxon>
        <taxon>Oceanospirillales</taxon>
        <taxon>Alcanivoracaceae</taxon>
        <taxon>Isoalcanivorax</taxon>
    </lineage>
</organism>
<feature type="binding site" evidence="3">
    <location>
        <position position="57"/>
    </location>
    <ligand>
        <name>a divalent metal cation</name>
        <dbReference type="ChEBI" id="CHEBI:60240"/>
    </ligand>
</feature>
<proteinExistence type="inferred from homology"/>
<dbReference type="EMBL" id="CP004387">
    <property type="protein sequence ID" value="AJD49541.1"/>
    <property type="molecule type" value="Genomic_DNA"/>
</dbReference>
<dbReference type="RefSeq" id="WP_008733439.1">
    <property type="nucleotide sequence ID" value="NZ_CP004387.1"/>
</dbReference>
<dbReference type="PANTHER" id="PTHR37302:SF1">
    <property type="entry name" value="PROTEIN DINB"/>
    <property type="match status" value="1"/>
</dbReference>
<feature type="binding site" evidence="3">
    <location>
        <position position="155"/>
    </location>
    <ligand>
        <name>a divalent metal cation</name>
        <dbReference type="ChEBI" id="CHEBI:60240"/>
    </ligand>
</feature>
<evidence type="ECO:0000313" key="5">
    <source>
        <dbReference type="Proteomes" id="UP000006764"/>
    </source>
</evidence>
<evidence type="ECO:0000256" key="2">
    <source>
        <dbReference type="ARBA" id="ARBA00022723"/>
    </source>
</evidence>
<dbReference type="AlphaFoldDB" id="A0A0B4XQT3"/>
<dbReference type="STRING" id="391936.S7S_15645"/>
<dbReference type="Proteomes" id="UP000006764">
    <property type="component" value="Chromosome"/>
</dbReference>
<dbReference type="OrthoDB" id="9807509at2"/>
<dbReference type="InterPro" id="IPR034660">
    <property type="entry name" value="DinB/YfiT-like"/>
</dbReference>
<protein>
    <submittedName>
        <fullName evidence="4">DinB family protein</fullName>
    </submittedName>
</protein>
<name>A0A0B4XQT3_9GAMM</name>
<dbReference type="PANTHER" id="PTHR37302">
    <property type="entry name" value="SLR1116 PROTEIN"/>
    <property type="match status" value="1"/>
</dbReference>
<accession>A0A0B4XQT3</accession>
<dbReference type="HOGENOM" id="CLU_101283_1_1_6"/>
<dbReference type="Pfam" id="PF05163">
    <property type="entry name" value="DinB"/>
    <property type="match status" value="1"/>
</dbReference>
<sequence length="183" mass="20652">MTNTPSALALHDHARLMAGYNRWMNQKLYEQALTMPHAEVVAERGAFFGSIFGTLNHLCVADVIWLKRFAASAVSPLAELDAWPAPTSLTMPMADTLPALWAIRQQLDELIERWVMTLDDEVLARPLDYHNTRGLPFHKTLFFLVIHFFNHQTHHRGQVTTLLAQQGLDPGVTDLLMLIPEAS</sequence>
<evidence type="ECO:0000313" key="4">
    <source>
        <dbReference type="EMBL" id="AJD49541.1"/>
    </source>
</evidence>
<dbReference type="Gene3D" id="1.20.120.450">
    <property type="entry name" value="dinb family like domain"/>
    <property type="match status" value="1"/>
</dbReference>
<dbReference type="GO" id="GO:0046872">
    <property type="term" value="F:metal ion binding"/>
    <property type="evidence" value="ECO:0007669"/>
    <property type="project" value="UniProtKB-KW"/>
</dbReference>
<keyword evidence="2 3" id="KW-0479">Metal-binding</keyword>
<dbReference type="KEGG" id="apac:S7S_15645"/>